<evidence type="ECO:0000313" key="2">
    <source>
        <dbReference type="Proteomes" id="UP001500213"/>
    </source>
</evidence>
<reference evidence="2" key="1">
    <citation type="journal article" date="2019" name="Int. J. Syst. Evol. Microbiol.">
        <title>The Global Catalogue of Microorganisms (GCM) 10K type strain sequencing project: providing services to taxonomists for standard genome sequencing and annotation.</title>
        <authorList>
            <consortium name="The Broad Institute Genomics Platform"/>
            <consortium name="The Broad Institute Genome Sequencing Center for Infectious Disease"/>
            <person name="Wu L."/>
            <person name="Ma J."/>
        </authorList>
    </citation>
    <scope>NUCLEOTIDE SEQUENCE [LARGE SCALE GENOMIC DNA]</scope>
    <source>
        <strain evidence="2">JCM 17593</strain>
    </source>
</reference>
<gene>
    <name evidence="1" type="ORF">GCM10022288_22130</name>
</gene>
<sequence length="116" mass="12849">MPSIAAALHDLLGSNDLTVEQAVARHVTDDYRQSTDGVWIDRAAYVQQIAQLRGFIERIAVEVKGELTEGSHYAERHIITVTRRDGGTAAQEVFLFGEVAADGRFAQLEELTRQLP</sequence>
<evidence type="ECO:0008006" key="3">
    <source>
        <dbReference type="Google" id="ProtNLM"/>
    </source>
</evidence>
<accession>A0ABP8AVZ2</accession>
<name>A0ABP8AVZ2_9MICO</name>
<dbReference type="Proteomes" id="UP001500213">
    <property type="component" value="Unassembled WGS sequence"/>
</dbReference>
<protein>
    <recommendedName>
        <fullName evidence="3">Nuclear transport factor 2 family protein</fullName>
    </recommendedName>
</protein>
<dbReference type="EMBL" id="BAABBX010000015">
    <property type="protein sequence ID" value="GAA4191412.1"/>
    <property type="molecule type" value="Genomic_DNA"/>
</dbReference>
<dbReference type="SUPFAM" id="SSF54427">
    <property type="entry name" value="NTF2-like"/>
    <property type="match status" value="1"/>
</dbReference>
<organism evidence="1 2">
    <name type="scientific">Gryllotalpicola kribbensis</name>
    <dbReference type="NCBI Taxonomy" id="993084"/>
    <lineage>
        <taxon>Bacteria</taxon>
        <taxon>Bacillati</taxon>
        <taxon>Actinomycetota</taxon>
        <taxon>Actinomycetes</taxon>
        <taxon>Micrococcales</taxon>
        <taxon>Microbacteriaceae</taxon>
        <taxon>Gryllotalpicola</taxon>
    </lineage>
</organism>
<proteinExistence type="predicted"/>
<dbReference type="InterPro" id="IPR032710">
    <property type="entry name" value="NTF2-like_dom_sf"/>
</dbReference>
<evidence type="ECO:0000313" key="1">
    <source>
        <dbReference type="EMBL" id="GAA4191412.1"/>
    </source>
</evidence>
<keyword evidence="2" id="KW-1185">Reference proteome</keyword>
<comment type="caution">
    <text evidence="1">The sequence shown here is derived from an EMBL/GenBank/DDBJ whole genome shotgun (WGS) entry which is preliminary data.</text>
</comment>
<dbReference type="RefSeq" id="WP_344776825.1">
    <property type="nucleotide sequence ID" value="NZ_BAABBX010000015.1"/>
</dbReference>